<keyword evidence="4" id="KW-1185">Reference proteome</keyword>
<gene>
    <name evidence="3" type="ORF">BOX15_Mlig020017g1</name>
</gene>
<protein>
    <submittedName>
        <fullName evidence="3">Uncharacterized protein</fullName>
    </submittedName>
</protein>
<evidence type="ECO:0000313" key="4">
    <source>
        <dbReference type="Proteomes" id="UP000215902"/>
    </source>
</evidence>
<keyword evidence="2" id="KW-0472">Membrane</keyword>
<feature type="transmembrane region" description="Helical" evidence="2">
    <location>
        <begin position="198"/>
        <end position="220"/>
    </location>
</feature>
<keyword evidence="2" id="KW-0812">Transmembrane</keyword>
<accession>A0A267FGC0</accession>
<sequence length="259" mass="28670">YYLSRIVKNIYKNIKYNKLDKMLSSSDPLVLALVALMVLAGSQAQDAVSKQEAAATRLVNSKLSSAALSPSERTKSKALELCLDSDSSMTCAWLLLESEYSDRVSRVSCMNEAEQKCAKDRILCSGCDSCDKNFTSRANRDRVKCYCACNRYSVEVYECDQRCDATMDCALTGDEDNCIEAGDTAGVLAYLLAASWDLLTILIAFAVWLGVGGIVVLIYYRMRARGYCGASNQQQQPQQQVIYQPQPPPPQQPLMEQKA</sequence>
<feature type="non-terminal residue" evidence="3">
    <location>
        <position position="1"/>
    </location>
</feature>
<evidence type="ECO:0000256" key="1">
    <source>
        <dbReference type="SAM" id="MobiDB-lite"/>
    </source>
</evidence>
<name>A0A267FGC0_9PLAT</name>
<dbReference type="EMBL" id="NIVC01001113">
    <property type="protein sequence ID" value="PAA72099.1"/>
    <property type="molecule type" value="Genomic_DNA"/>
</dbReference>
<comment type="caution">
    <text evidence="3">The sequence shown here is derived from an EMBL/GenBank/DDBJ whole genome shotgun (WGS) entry which is preliminary data.</text>
</comment>
<dbReference type="Proteomes" id="UP000215902">
    <property type="component" value="Unassembled WGS sequence"/>
</dbReference>
<evidence type="ECO:0000313" key="3">
    <source>
        <dbReference type="EMBL" id="PAA72099.1"/>
    </source>
</evidence>
<feature type="region of interest" description="Disordered" evidence="1">
    <location>
        <begin position="238"/>
        <end position="259"/>
    </location>
</feature>
<dbReference type="AlphaFoldDB" id="A0A267FGC0"/>
<evidence type="ECO:0000256" key="2">
    <source>
        <dbReference type="SAM" id="Phobius"/>
    </source>
</evidence>
<keyword evidence="2" id="KW-1133">Transmembrane helix</keyword>
<reference evidence="3 4" key="1">
    <citation type="submission" date="2017-06" db="EMBL/GenBank/DDBJ databases">
        <title>A platform for efficient transgenesis in Macrostomum lignano, a flatworm model organism for stem cell research.</title>
        <authorList>
            <person name="Berezikov E."/>
        </authorList>
    </citation>
    <scope>NUCLEOTIDE SEQUENCE [LARGE SCALE GENOMIC DNA]</scope>
    <source>
        <strain evidence="3">DV1</strain>
        <tissue evidence="3">Whole organism</tissue>
    </source>
</reference>
<proteinExistence type="predicted"/>
<organism evidence="3 4">
    <name type="scientific">Macrostomum lignano</name>
    <dbReference type="NCBI Taxonomy" id="282301"/>
    <lineage>
        <taxon>Eukaryota</taxon>
        <taxon>Metazoa</taxon>
        <taxon>Spiralia</taxon>
        <taxon>Lophotrochozoa</taxon>
        <taxon>Platyhelminthes</taxon>
        <taxon>Rhabditophora</taxon>
        <taxon>Macrostomorpha</taxon>
        <taxon>Macrostomida</taxon>
        <taxon>Macrostomidae</taxon>
        <taxon>Macrostomum</taxon>
    </lineage>
</organism>